<keyword evidence="1" id="KW-1133">Transmembrane helix</keyword>
<dbReference type="RefSeq" id="WP_023946011.1">
    <property type="nucleotide sequence ID" value="NZ_BASD01000001.1"/>
</dbReference>
<protein>
    <submittedName>
        <fullName evidence="2">Uncharacterized protein</fullName>
    </submittedName>
</protein>
<dbReference type="AlphaFoldDB" id="T1CVU7"/>
<evidence type="ECO:0000313" key="3">
    <source>
        <dbReference type="Proteomes" id="UP000018143"/>
    </source>
</evidence>
<dbReference type="OrthoDB" id="5354855at2"/>
<keyword evidence="1" id="KW-0472">Membrane</keyword>
<comment type="caution">
    <text evidence="2">The sequence shown here is derived from an EMBL/GenBank/DDBJ whole genome shotgun (WGS) entry which is preliminary data.</text>
</comment>
<sequence>MYFDGFHTNFITGAITGLLMIFGTLASGYIMWKLIVSGPAWTLSLVGIDGKQDDVIASGIESNLAKRAFVA</sequence>
<keyword evidence="3" id="KW-1185">Reference proteome</keyword>
<organism evidence="2 3">
    <name type="scientific">Helicobacter fennelliae MRY12-0050</name>
    <dbReference type="NCBI Taxonomy" id="1325130"/>
    <lineage>
        <taxon>Bacteria</taxon>
        <taxon>Pseudomonadati</taxon>
        <taxon>Campylobacterota</taxon>
        <taxon>Epsilonproteobacteria</taxon>
        <taxon>Campylobacterales</taxon>
        <taxon>Helicobacteraceae</taxon>
        <taxon>Helicobacter</taxon>
    </lineage>
</organism>
<evidence type="ECO:0000256" key="1">
    <source>
        <dbReference type="SAM" id="Phobius"/>
    </source>
</evidence>
<dbReference type="Proteomes" id="UP000018143">
    <property type="component" value="Unassembled WGS sequence"/>
</dbReference>
<feature type="transmembrane region" description="Helical" evidence="1">
    <location>
        <begin position="6"/>
        <end position="32"/>
    </location>
</feature>
<name>T1CVU7_9HELI</name>
<keyword evidence="1" id="KW-0812">Transmembrane</keyword>
<accession>T1CVU7</accession>
<proteinExistence type="predicted"/>
<dbReference type="STRING" id="1325130.HFN_0690"/>
<evidence type="ECO:0000313" key="2">
    <source>
        <dbReference type="EMBL" id="GAD17875.1"/>
    </source>
</evidence>
<dbReference type="EMBL" id="BASD01000001">
    <property type="protein sequence ID" value="GAD17875.1"/>
    <property type="molecule type" value="Genomic_DNA"/>
</dbReference>
<gene>
    <name evidence="2" type="ORF">HFN_0690</name>
</gene>
<reference evidence="2 3" key="1">
    <citation type="journal article" date="2013" name="Genome Announc.">
        <title>Draft Genome Sequence of Helicobacter fennelliae Strain MRY12-0050, Isolated from a Bacteremia Patient.</title>
        <authorList>
            <person name="Rimbara E."/>
            <person name="Matsui M."/>
            <person name="Mori S."/>
            <person name="Suzuki S."/>
            <person name="Suzuki M."/>
            <person name="Kim H."/>
            <person name="Sekizuka T."/>
            <person name="Kuroda M."/>
            <person name="Shibayama K."/>
        </authorList>
    </citation>
    <scope>NUCLEOTIDE SEQUENCE [LARGE SCALE GENOMIC DNA]</scope>
    <source>
        <strain evidence="2 3">MRY12-0050</strain>
    </source>
</reference>